<organism evidence="1 2">
    <name type="scientific">Rhodococcus phage Mbo2</name>
    <dbReference type="NCBI Taxonomy" id="2936911"/>
    <lineage>
        <taxon>Viruses</taxon>
        <taxon>Duplodnaviria</taxon>
        <taxon>Heunggongvirae</taxon>
        <taxon>Uroviricota</taxon>
        <taxon>Caudoviricetes</taxon>
        <taxon>Caudoviricetes incertae sedis</taxon>
        <taxon>Mboduovirus</taxon>
        <taxon>Mboduovirus mbo2</taxon>
    </lineage>
</organism>
<protein>
    <submittedName>
        <fullName evidence="1">Head-to-tail connector protein</fullName>
    </submittedName>
</protein>
<evidence type="ECO:0000313" key="2">
    <source>
        <dbReference type="Proteomes" id="UP001057233"/>
    </source>
</evidence>
<name>A0A9E7IPJ1_9CAUD</name>
<evidence type="ECO:0000313" key="1">
    <source>
        <dbReference type="EMBL" id="URG17386.1"/>
    </source>
</evidence>
<proteinExistence type="predicted"/>
<dbReference type="EMBL" id="ON191531">
    <property type="protein sequence ID" value="URG17386.1"/>
    <property type="molecule type" value="Genomic_DNA"/>
</dbReference>
<reference evidence="1" key="1">
    <citation type="submission" date="2022-04" db="EMBL/GenBank/DDBJ databases">
        <authorList>
            <person name="Hwangbo M."/>
            <person name="Wang B."/>
            <person name="Gill J.J."/>
            <person name="Chu K.-H."/>
            <person name="Young R."/>
        </authorList>
    </citation>
    <scope>NUCLEOTIDE SEQUENCE</scope>
</reference>
<sequence>MPPAGVSVNSARVDRLLKTLINNTSDAILSTALAGSIHQHLQRRMVKRFAAGGDDASGTWTPLSEATLEIRQSLGFTRGDRKGQINVRTGHMKDQLTKSKPDVSVTPVAVALSFPGNGISERPDMFHRTQQALGNRRGPARPTLAYNETDVAVILTSLAKAVGRGAVTFGGSD</sequence>
<accession>A0A9E7IPJ1</accession>
<gene>
    <name evidence="1" type="ORF">Mbo2_016</name>
</gene>
<keyword evidence="2" id="KW-1185">Reference proteome</keyword>
<dbReference type="Proteomes" id="UP001057233">
    <property type="component" value="Segment"/>
</dbReference>